<dbReference type="Gene3D" id="3.50.4.10">
    <property type="entry name" value="Hepatocyte Growth Factor"/>
    <property type="match status" value="3"/>
</dbReference>
<keyword evidence="4" id="KW-1185">Reference proteome</keyword>
<evidence type="ECO:0000313" key="4">
    <source>
        <dbReference type="Proteomes" id="UP000276133"/>
    </source>
</evidence>
<reference evidence="3 4" key="1">
    <citation type="journal article" date="2018" name="Sci. Rep.">
        <title>Genomic signatures of local adaptation to the degree of environmental predictability in rotifers.</title>
        <authorList>
            <person name="Franch-Gras L."/>
            <person name="Hahn C."/>
            <person name="Garcia-Roger E.M."/>
            <person name="Carmona M.J."/>
            <person name="Serra M."/>
            <person name="Gomez A."/>
        </authorList>
    </citation>
    <scope>NUCLEOTIDE SEQUENCE [LARGE SCALE GENOMIC DNA]</scope>
    <source>
        <strain evidence="3">HYR1</strain>
    </source>
</reference>
<accession>A0A3M7QVJ8</accession>
<evidence type="ECO:0000256" key="1">
    <source>
        <dbReference type="SAM" id="Phobius"/>
    </source>
</evidence>
<dbReference type="Pfam" id="PF00024">
    <property type="entry name" value="PAN_1"/>
    <property type="match status" value="3"/>
</dbReference>
<name>A0A3M7QVJ8_BRAPC</name>
<dbReference type="Proteomes" id="UP000276133">
    <property type="component" value="Unassembled WGS sequence"/>
</dbReference>
<dbReference type="AlphaFoldDB" id="A0A3M7QVJ8"/>
<dbReference type="OrthoDB" id="5983572at2759"/>
<dbReference type="InterPro" id="IPR003609">
    <property type="entry name" value="Pan_app"/>
</dbReference>
<protein>
    <submittedName>
        <fullName evidence="3">Antigen B membrane</fullName>
    </submittedName>
</protein>
<feature type="domain" description="Apple" evidence="2">
    <location>
        <begin position="351"/>
        <end position="440"/>
    </location>
</feature>
<comment type="caution">
    <text evidence="3">The sequence shown here is derived from an EMBL/GenBank/DDBJ whole genome shotgun (WGS) entry which is preliminary data.</text>
</comment>
<sequence>MSTDASNVPDKSSFCKIEKYSKNAHHTLKYHFIKNGKSKVDLQKVKHGVPANSPETCAEICLSDSQYNLPLDYKCMSFDLCMQPVGGFLCSFYNYSLSTDPSVVSENMPECDHYSKITEWYDSASKEALFRMIEESVVRKELYLDVKDDKGNPVLTFSAFDIFQATESFGQSGSSGQTSFIKQFVLAAGNIDFNETTILNSEQFIFRKNNGTSWDECARNCVREPSFECQIYTYSKDTRECKWSSIGELFDSQNPSKMYFIEKEGVEIFIKDPLYNYIKYPSKVTSVVDYSVQDASTESECAIRCNKETSLKCRSFNFCSSDDGTSYRCLLSETNIHNLDKDPNVVTTSLCSHFSKRALNDFLLISHTQLGVEPQTRLSRTNVESCAEICSYDDTFFCRSFDFDTETNTCYLYRENLADKYNIELGIKTNQKINHYSRQYYEKDGALKNIEPLDKPSGIGAGTILGIVIVIIIGGTFFGILTAFVYLKLSKKNDLLPVMKFVNPNYSKQVDE</sequence>
<keyword evidence="1" id="KW-0472">Membrane</keyword>
<evidence type="ECO:0000313" key="3">
    <source>
        <dbReference type="EMBL" id="RNA15323.1"/>
    </source>
</evidence>
<evidence type="ECO:0000259" key="2">
    <source>
        <dbReference type="PROSITE" id="PS50948"/>
    </source>
</evidence>
<gene>
    <name evidence="3" type="ORF">BpHYR1_025902</name>
</gene>
<dbReference type="SMART" id="SM00473">
    <property type="entry name" value="PAN_AP"/>
    <property type="match status" value="4"/>
</dbReference>
<keyword evidence="1" id="KW-1133">Transmembrane helix</keyword>
<organism evidence="3 4">
    <name type="scientific">Brachionus plicatilis</name>
    <name type="common">Marine rotifer</name>
    <name type="synonym">Brachionus muelleri</name>
    <dbReference type="NCBI Taxonomy" id="10195"/>
    <lineage>
        <taxon>Eukaryota</taxon>
        <taxon>Metazoa</taxon>
        <taxon>Spiralia</taxon>
        <taxon>Gnathifera</taxon>
        <taxon>Rotifera</taxon>
        <taxon>Eurotatoria</taxon>
        <taxon>Monogononta</taxon>
        <taxon>Pseudotrocha</taxon>
        <taxon>Ploima</taxon>
        <taxon>Brachionidae</taxon>
        <taxon>Brachionus</taxon>
    </lineage>
</organism>
<keyword evidence="1" id="KW-0812">Transmembrane</keyword>
<proteinExistence type="predicted"/>
<dbReference type="PROSITE" id="PS50948">
    <property type="entry name" value="PAN"/>
    <property type="match status" value="1"/>
</dbReference>
<dbReference type="SUPFAM" id="SSF57414">
    <property type="entry name" value="Hairpin loop containing domain-like"/>
    <property type="match status" value="3"/>
</dbReference>
<dbReference type="EMBL" id="REGN01004976">
    <property type="protein sequence ID" value="RNA15323.1"/>
    <property type="molecule type" value="Genomic_DNA"/>
</dbReference>
<feature type="transmembrane region" description="Helical" evidence="1">
    <location>
        <begin position="464"/>
        <end position="487"/>
    </location>
</feature>